<dbReference type="GO" id="GO:0003824">
    <property type="term" value="F:catalytic activity"/>
    <property type="evidence" value="ECO:0007669"/>
    <property type="project" value="InterPro"/>
</dbReference>
<dbReference type="PROSITE" id="PS00850">
    <property type="entry name" value="GLY_RADICAL_1"/>
    <property type="match status" value="1"/>
</dbReference>
<keyword evidence="5" id="KW-1185">Reference proteome</keyword>
<dbReference type="InterPro" id="IPR019777">
    <property type="entry name" value="Form_AcTrfase_GR_CS"/>
</dbReference>
<evidence type="ECO:0000259" key="3">
    <source>
        <dbReference type="PROSITE" id="PS51149"/>
    </source>
</evidence>
<dbReference type="PROSITE" id="PS51149">
    <property type="entry name" value="GLY_RADICAL_2"/>
    <property type="match status" value="1"/>
</dbReference>
<evidence type="ECO:0000256" key="1">
    <source>
        <dbReference type="ARBA" id="ARBA00022818"/>
    </source>
</evidence>
<dbReference type="InterPro" id="IPR001150">
    <property type="entry name" value="Gly_radical"/>
</dbReference>
<reference evidence="4 5" key="1">
    <citation type="submission" date="2017-02" db="EMBL/GenBank/DDBJ databases">
        <authorList>
            <person name="Peterson S.W."/>
        </authorList>
    </citation>
    <scope>NUCLEOTIDE SEQUENCE [LARGE SCALE GENOMIC DNA]</scope>
    <source>
        <strain evidence="4 5">ATCC BAA-1030</strain>
    </source>
</reference>
<dbReference type="EMBL" id="FUXI01000001">
    <property type="protein sequence ID" value="SJZ36420.1"/>
    <property type="molecule type" value="Genomic_DNA"/>
</dbReference>
<name>A0A1T4K1U8_9ENTE</name>
<gene>
    <name evidence="4" type="ORF">SAMN02745116_00031</name>
</gene>
<dbReference type="AlphaFoldDB" id="A0A1T4K1U8"/>
<evidence type="ECO:0000313" key="4">
    <source>
        <dbReference type="EMBL" id="SJZ36420.1"/>
    </source>
</evidence>
<dbReference type="Proteomes" id="UP000190328">
    <property type="component" value="Unassembled WGS sequence"/>
</dbReference>
<sequence length="85" mass="9572">MEKGTVKWLDGKGYAEVIDENGVDRMLHIGNLPLEIGQEIEFESKGAKNEDLTLRVSGYAVEVKKLTPEQRIEVSKRVFHEEVGS</sequence>
<organism evidence="4 5">
    <name type="scientific">Pilibacter termitis</name>
    <dbReference type="NCBI Taxonomy" id="263852"/>
    <lineage>
        <taxon>Bacteria</taxon>
        <taxon>Bacillati</taxon>
        <taxon>Bacillota</taxon>
        <taxon>Bacilli</taxon>
        <taxon>Lactobacillales</taxon>
        <taxon>Enterococcaceae</taxon>
        <taxon>Pilibacter</taxon>
    </lineage>
</organism>
<proteinExistence type="predicted"/>
<feature type="modified residue" description="Glycine radical" evidence="2">
    <location>
        <position position="58"/>
    </location>
</feature>
<evidence type="ECO:0000313" key="5">
    <source>
        <dbReference type="Proteomes" id="UP000190328"/>
    </source>
</evidence>
<protein>
    <recommendedName>
        <fullName evidence="3">Glycine radical domain-containing protein</fullName>
    </recommendedName>
</protein>
<evidence type="ECO:0000256" key="2">
    <source>
        <dbReference type="PROSITE-ProRule" id="PRU00493"/>
    </source>
</evidence>
<dbReference type="OrthoDB" id="9803969at2"/>
<dbReference type="SUPFAM" id="SSF51998">
    <property type="entry name" value="PFL-like glycyl radical enzymes"/>
    <property type="match status" value="1"/>
</dbReference>
<dbReference type="RefSeq" id="WP_078806008.1">
    <property type="nucleotide sequence ID" value="NZ_FUXI01000001.1"/>
</dbReference>
<accession>A0A1T4K1U8</accession>
<feature type="domain" description="Glycine radical" evidence="3">
    <location>
        <begin position="1"/>
        <end position="83"/>
    </location>
</feature>
<keyword evidence="1 2" id="KW-0556">Organic radical</keyword>